<organism evidence="2 3">
    <name type="scientific">Billgrantia tianxiuensis</name>
    <dbReference type="NCBI Taxonomy" id="2497861"/>
    <lineage>
        <taxon>Bacteria</taxon>
        <taxon>Pseudomonadati</taxon>
        <taxon>Pseudomonadota</taxon>
        <taxon>Gammaproteobacteria</taxon>
        <taxon>Oceanospirillales</taxon>
        <taxon>Halomonadaceae</taxon>
        <taxon>Billgrantia</taxon>
    </lineage>
</organism>
<name>A0A6I6SDE9_9GAMM</name>
<protein>
    <submittedName>
        <fullName evidence="2">DUF4123 domain-containing protein</fullName>
    </submittedName>
</protein>
<dbReference type="Proteomes" id="UP000464013">
    <property type="component" value="Chromosome"/>
</dbReference>
<dbReference type="InterPro" id="IPR025391">
    <property type="entry name" value="DUF4123"/>
</dbReference>
<dbReference type="EMBL" id="CP035042">
    <property type="protein sequence ID" value="QHC48409.1"/>
    <property type="molecule type" value="Genomic_DNA"/>
</dbReference>
<dbReference type="Pfam" id="PF13503">
    <property type="entry name" value="DUF4123"/>
    <property type="match status" value="1"/>
</dbReference>
<keyword evidence="3" id="KW-1185">Reference proteome</keyword>
<accession>A0A6I6SDE9</accession>
<evidence type="ECO:0000313" key="3">
    <source>
        <dbReference type="Proteomes" id="UP000464013"/>
    </source>
</evidence>
<feature type="domain" description="DUF4123" evidence="1">
    <location>
        <begin position="22"/>
        <end position="135"/>
    </location>
</feature>
<dbReference type="AlphaFoldDB" id="A0A6I6SDE9"/>
<sequence>MVMAALPIGVPPMNADIAEGKYYLLLDGIKLEPLERWLYERLDDPVYELIYLDTPLAECRRISPCLVRLDKGIPVWEAFIENGVKDGWGWLMASAAPQEDVVAHLRWLLFVEHPLTGEQILRVASPEVMKCLLEAEPQPAASALLGELDALWLPTHEDGEVAWWYLVNARQGPVPRDARFVLQQAHLDSLSRIAWQRFAEELARHLQTFFVNGPLLSQYGTAITAAKQVIAATQELSFSGRRAHYYMANVLGAHGHDALDEQTMPTVAKLLTQPDGRPPMERLKIAAAEAQRLAHRRKHA</sequence>
<evidence type="ECO:0000259" key="1">
    <source>
        <dbReference type="Pfam" id="PF13503"/>
    </source>
</evidence>
<dbReference type="KEGG" id="htx:EKK97_00720"/>
<gene>
    <name evidence="2" type="ORF">EKK97_00720</name>
</gene>
<evidence type="ECO:0000313" key="2">
    <source>
        <dbReference type="EMBL" id="QHC48409.1"/>
    </source>
</evidence>
<proteinExistence type="predicted"/>
<reference evidence="2 3" key="1">
    <citation type="submission" date="2019-01" db="EMBL/GenBank/DDBJ databases">
        <title>Complete genome of a denitifying bacterium Halomons sp. BC-M4-5.</title>
        <authorList>
            <person name="Wang L."/>
            <person name="Shao Z."/>
        </authorList>
    </citation>
    <scope>NUCLEOTIDE SEQUENCE [LARGE SCALE GENOMIC DNA]</scope>
    <source>
        <strain evidence="2 3">BC-M4-5</strain>
    </source>
</reference>
<dbReference type="OrthoDB" id="6353266at2"/>